<dbReference type="RefSeq" id="XP_008713457.1">
    <property type="nucleotide sequence ID" value="XM_008715235.1"/>
</dbReference>
<keyword evidence="2 3" id="KW-0143">Chaperone</keyword>
<gene>
    <name evidence="5" type="ORF">HMPREF1541_10564</name>
</gene>
<dbReference type="Proteomes" id="UP000030752">
    <property type="component" value="Unassembled WGS sequence"/>
</dbReference>
<dbReference type="STRING" id="1220924.W2S914"/>
<dbReference type="GO" id="GO:0048487">
    <property type="term" value="F:beta-tubulin binding"/>
    <property type="evidence" value="ECO:0007669"/>
    <property type="project" value="InterPro"/>
</dbReference>
<dbReference type="Pfam" id="PF02970">
    <property type="entry name" value="TBCA"/>
    <property type="match status" value="1"/>
</dbReference>
<keyword evidence="3" id="KW-0493">Microtubule</keyword>
<dbReference type="GO" id="GO:0007021">
    <property type="term" value="P:tubulin complex assembly"/>
    <property type="evidence" value="ECO:0007669"/>
    <property type="project" value="UniProtKB-UniRule"/>
</dbReference>
<dbReference type="PANTHER" id="PTHR21500:SF0">
    <property type="entry name" value="TUBULIN-SPECIFIC CHAPERONE A"/>
    <property type="match status" value="1"/>
</dbReference>
<dbReference type="EMBL" id="KB822715">
    <property type="protein sequence ID" value="ETN44384.1"/>
    <property type="molecule type" value="Genomic_DNA"/>
</dbReference>
<evidence type="ECO:0000256" key="2">
    <source>
        <dbReference type="ARBA" id="ARBA00023186"/>
    </source>
</evidence>
<organism evidence="5 6">
    <name type="scientific">Cyphellophora europaea (strain CBS 101466)</name>
    <name type="common">Phialophora europaea</name>
    <dbReference type="NCBI Taxonomy" id="1220924"/>
    <lineage>
        <taxon>Eukaryota</taxon>
        <taxon>Fungi</taxon>
        <taxon>Dikarya</taxon>
        <taxon>Ascomycota</taxon>
        <taxon>Pezizomycotina</taxon>
        <taxon>Eurotiomycetes</taxon>
        <taxon>Chaetothyriomycetidae</taxon>
        <taxon>Chaetothyriales</taxon>
        <taxon>Cyphellophoraceae</taxon>
        <taxon>Cyphellophora</taxon>
    </lineage>
</organism>
<evidence type="ECO:0000313" key="5">
    <source>
        <dbReference type="EMBL" id="ETN44384.1"/>
    </source>
</evidence>
<comment type="similarity">
    <text evidence="1 3">Belongs to the TBCA family.</text>
</comment>
<keyword evidence="6" id="KW-1185">Reference proteome</keyword>
<name>W2S914_CYPE1</name>
<dbReference type="FunCoup" id="W2S914">
    <property type="interactions" value="658"/>
</dbReference>
<dbReference type="InterPro" id="IPR036126">
    <property type="entry name" value="TBCA_sf"/>
</dbReference>
<keyword evidence="3" id="KW-0206">Cytoskeleton</keyword>
<dbReference type="InterPro" id="IPR004226">
    <property type="entry name" value="TBCA"/>
</dbReference>
<dbReference type="GO" id="GO:0005829">
    <property type="term" value="C:cytosol"/>
    <property type="evidence" value="ECO:0007669"/>
    <property type="project" value="TreeGrafter"/>
</dbReference>
<dbReference type="eggNOG" id="KOG3470">
    <property type="taxonomic scope" value="Eukaryota"/>
</dbReference>
<dbReference type="HOGENOM" id="CLU_130569_0_0_1"/>
<protein>
    <recommendedName>
        <fullName evidence="3">Tubulin-specific chaperone A</fullName>
    </recommendedName>
</protein>
<dbReference type="GO" id="GO:0005874">
    <property type="term" value="C:microtubule"/>
    <property type="evidence" value="ECO:0007669"/>
    <property type="project" value="UniProtKB-KW"/>
</dbReference>
<dbReference type="GO" id="GO:0007023">
    <property type="term" value="P:post-chaperonin tubulin folding pathway"/>
    <property type="evidence" value="ECO:0007669"/>
    <property type="project" value="UniProtKB-UniRule"/>
</dbReference>
<feature type="region of interest" description="Disordered" evidence="4">
    <location>
        <begin position="88"/>
        <end position="118"/>
    </location>
</feature>
<keyword evidence="3" id="KW-0963">Cytoplasm</keyword>
<reference evidence="5 6" key="1">
    <citation type="submission" date="2013-03" db="EMBL/GenBank/DDBJ databases">
        <title>The Genome Sequence of Phialophora europaea CBS 101466.</title>
        <authorList>
            <consortium name="The Broad Institute Genomics Platform"/>
            <person name="Cuomo C."/>
            <person name="de Hoog S."/>
            <person name="Gorbushina A."/>
            <person name="Walker B."/>
            <person name="Young S.K."/>
            <person name="Zeng Q."/>
            <person name="Gargeya S."/>
            <person name="Fitzgerald M."/>
            <person name="Haas B."/>
            <person name="Abouelleil A."/>
            <person name="Allen A.W."/>
            <person name="Alvarado L."/>
            <person name="Arachchi H.M."/>
            <person name="Berlin A.M."/>
            <person name="Chapman S.B."/>
            <person name="Gainer-Dewar J."/>
            <person name="Goldberg J."/>
            <person name="Griggs A."/>
            <person name="Gujja S."/>
            <person name="Hansen M."/>
            <person name="Howarth C."/>
            <person name="Imamovic A."/>
            <person name="Ireland A."/>
            <person name="Larimer J."/>
            <person name="McCowan C."/>
            <person name="Murphy C."/>
            <person name="Pearson M."/>
            <person name="Poon T.W."/>
            <person name="Priest M."/>
            <person name="Roberts A."/>
            <person name="Saif S."/>
            <person name="Shea T."/>
            <person name="Sisk P."/>
            <person name="Sykes S."/>
            <person name="Wortman J."/>
            <person name="Nusbaum C."/>
            <person name="Birren B."/>
        </authorList>
    </citation>
    <scope>NUCLEOTIDE SEQUENCE [LARGE SCALE GENOMIC DNA]</scope>
    <source>
        <strain evidence="5 6">CBS 101466</strain>
    </source>
</reference>
<dbReference type="SUPFAM" id="SSF46988">
    <property type="entry name" value="Tubulin chaperone cofactor A"/>
    <property type="match status" value="1"/>
</dbReference>
<feature type="compositionally biased region" description="Basic and acidic residues" evidence="4">
    <location>
        <begin position="95"/>
        <end position="118"/>
    </location>
</feature>
<proteinExistence type="inferred from homology"/>
<dbReference type="Gene3D" id="1.20.58.90">
    <property type="match status" value="1"/>
</dbReference>
<accession>W2S914</accession>
<evidence type="ECO:0000313" key="6">
    <source>
        <dbReference type="Proteomes" id="UP000030752"/>
    </source>
</evidence>
<comment type="subcellular location">
    <subcellularLocation>
        <location evidence="3">Cytoplasm</location>
        <location evidence="3">Cytoskeleton</location>
    </subcellularLocation>
</comment>
<dbReference type="AlphaFoldDB" id="W2S914"/>
<evidence type="ECO:0000256" key="1">
    <source>
        <dbReference type="ARBA" id="ARBA00006806"/>
    </source>
</evidence>
<evidence type="ECO:0000256" key="4">
    <source>
        <dbReference type="SAM" id="MobiDB-lite"/>
    </source>
</evidence>
<dbReference type="VEuPathDB" id="FungiDB:HMPREF1541_10564"/>
<comment type="subunit">
    <text evidence="3">Supercomplex made of cofactors A to E. Cofactors A and D function by capturing and stabilizing tubulin in a quasi-native conformation. Cofactor E binds to the cofactor D-tubulin complex; interaction with cofactor C then causes the release of tubulin polypeptides that are committed to the native state.</text>
</comment>
<sequence>MAPSHLSIATGALQRLVKEEASYHKEMEQQKVRIAKLEGEKGTEVSGSDGNEAFELRQEKQALEETKRVIPGLREKITSAREKLESLLGDDAANEQEKEKAMDVLKQAKEAQKDDPVG</sequence>
<dbReference type="InParanoid" id="W2S914"/>
<evidence type="ECO:0000256" key="3">
    <source>
        <dbReference type="RuleBase" id="RU364030"/>
    </source>
</evidence>
<dbReference type="PANTHER" id="PTHR21500">
    <property type="entry name" value="TUBULIN-SPECIFIC CHAPERONE A"/>
    <property type="match status" value="1"/>
</dbReference>
<dbReference type="OrthoDB" id="296187at2759"/>
<dbReference type="GeneID" id="19977903"/>